<reference evidence="2" key="1">
    <citation type="journal article" date="2021" name="Proc. Natl. Acad. Sci. U.S.A.">
        <title>A Catalog of Tens of Thousands of Viruses from Human Metagenomes Reveals Hidden Associations with Chronic Diseases.</title>
        <authorList>
            <person name="Tisza M.J."/>
            <person name="Buck C.B."/>
        </authorList>
    </citation>
    <scope>NUCLEOTIDE SEQUENCE</scope>
    <source>
        <strain evidence="2">CtDwO1</strain>
    </source>
</reference>
<organism evidence="2">
    <name type="scientific">Podoviridae sp. ctDwO1</name>
    <dbReference type="NCBI Taxonomy" id="2827726"/>
    <lineage>
        <taxon>Viruses</taxon>
        <taxon>Duplodnaviria</taxon>
        <taxon>Heunggongvirae</taxon>
        <taxon>Uroviricota</taxon>
        <taxon>Caudoviricetes</taxon>
    </lineage>
</organism>
<sequence length="2696" mass="297803">MSSIKTTEIEGDVSIGRHVGVGGNAHVQGNAVVKKNLIVEGWLEAKNVKSANKGLFTTVEKLREAYPRPHDGWWAIVGRSLPAPIYVADGGAWVATGENGGNPTVDSEQYNSNISELQGDLNATKTDVKGIKDDVKALKTQVTTQGDSVNQTRTAVETAQQTAENAKKAASDVNAELTTIKDSKGKANGIAPLDEEGKVPSAHLPSYVDDVIEFDSCLDSLTAQQQATDKSSKDEHTKVIYNRAKNKFVLAVASDEDSTTTYYADWSDADNYGTASKDGRTPASGKVYIDFSDNITYRWSGTKLAPIGSDLALGYTAGTAFPGNEGAELKQNLVNSQRDIEVLQNDGKAAVARSVVNVNKLLGMENRDMTFSVALEKISEYKDKEKIMIPGIVLTFNTPNNGWVSKQWVNTESWNKEGNWKDFGANGTNIGNTLNVNTLCPDVEYTLSTAIKAVQDLEQASGFTYFRSGAVLTFKTAEKDSNGAHVWATFQFTREVPDINPADLKPWVAFGGGGTAKVELTGTPRNNEEKAFSSAGAYKHIPTNLKVNIETEGVVKLQMTNEAGESIGDEQQFVVGTGSSVGGTTIAIAFKENPLYGKAGGLFNVHASILSITKAGNQETSNSITNVQFVDRTTKKVVATFDTKKPSSSTLEDYSFVFDLSSLYVNAGQGSLQMVVVDDSGNTASKNLSVVAVDVTCVSVQTLHYTKDTSLEVGGNAKNILMYSFPKNSSDKGIRTTIELFRDGTWQALETTVITDTYSHSVRIDPTGLAHGAYPIRIQGQDVSSGVKGNILHTAVMVIQQDSSLDDYDKPIVVARWSDDSEGKKKLYATVIFDVAVYQRSTSRPEAVVSLTNETTNKTETITRQVMARDTTQVINRRLIGYHDGDNLLFGVNSGDATLKESYKVTISGTLLPISETEGAVLKFSMAERSNADSDKTIKTVTSDGLPVSINVNGANYTTNGFVKDSFGTSDYGTAGDKGRMALRIAEDVTAECTYQPFVSNAIETNGLAFSFTVMTKNVADRNAQLIKCMGEKLGFVLTGEELIVATNGSFTDAATTALVPYVNDKPTRFDIVFEPSTIAPYGGIGVIKVFLNGDEAGAVAYKAGELANHNSTIHFDGHKADVYLYELTAWNTYYNYIQACYNYLVGLTDTTAMIGEYEQNNVMASITAEGTTKDRPTMQKCLDAGLMVCAICKNPDAEDIAANYPDYLETKDGDKKTKQIVDWYCYFPDRPWQNCKIIGITQTNQGTTSSWRPIKNKKGKMKKAIVTLLHTREEIQTMFPGNADALTKYDKCVKMAAKNRIQVVEGGNFTNIICIKVDYSDSCGAHNGAMMELMNETQIALGEKYMTPAQVYNEGEYEIHTSIDSVPCALFRTDSRMNHSDAENPTKAYFHAKANFNADKGDADFFGFKGVNGYSKKCLNYGDFIELVAAQNQTLTAFKSQVLADTTQLIAGNIYVLSEYCGNKHFVIENDGKGAMREVQPVEKPVAVDKTLAEVLADDVKNYTWQNVYKTSDNHYVQYQGGNWTDTTGTITFNKATKKWSVTGRVVNPTECYEYLKYDSLCWGQGVNSLDDMMRIDPATGAPIWMSYYETRYPDDDNLEELYKAGKKIPYNLYKWLVFSQQCNQHQTEANGNITLGGVSVPGTKANRLKKWQQEVHKYANPYSLCCYTIASDYKAAVDQRSKNMMIAFYLEPDGTIRAYFNHWYDGDCVDRSDNDCGLTIPWDMDAVTSHLYQGWDSVTFVQTYAAPNLWVDDSGTTTITLHEVAAAMRKTERNSRKVFSADGCYYYWITKRLSRWAKVISSFDGERKYIQNSTAAANYFYALHGLRLEDLPDYQRKRFKLRDGYYQVGDLYTAPFKARMMGEISIKITAAQDGFFGLGEDRADTVTDSCYLRAGETYILRANAAQESGKMVYVFGADKLSVLDISACTPKQEGFDISTCTLLEELIVGGESYTPAYTTGILTSLNLPAMPFLKKIDIQHTKVLSVRAENCPRLKTFLAKGSTLRTFTPAEACPLEVAQFPASMTDIVFVGMPKVTYPNGGLTYEGLSNVSSVRIHRCPNIDPVRILEDSVAAGATISTILIKDVDCSKKDTALSAMKEMGTRGINSEHTNICDGLSGTWTLTKYIEDSKLAALKEYYPNLTIHQSQYSLIVFDDTIDDPANISNLDNETGQMFSNDFVPSAHVVKIRQQLIPVKGKLNTERNVWEGVKVSETNYHNLANGVEFDYTDKAADGFDVMMRCPAMWYKGINDFKNQKKYIAWSSLATEPLSTAKRVTRKKLKDIILKANTGVMSEKIRLNESALDSAGILAEVSNVDVYKINVTGMKQVRWPGMNNATVGACFLNAAGTIISKYNLAIGNTAFDFIDGDYVFIDVPQGAKEFVFSSSNVNTELEAIAVDSAEIEAIEPDWVRNEPWLLGVYQASVDRLLRLRSVSGATAQRGSNTHRTSSEWQYNEEGYATNTPVRKMEFTYKDFQNLAHRRGNGYQMIDYDMSKLMAVLWFSLSGTRDSQFICGYGYGAKNVTGYSDDIGNTDSRREDNRGTKCLGLESFFGVYYEWEDNVAVNIPSYRQYMKDKTVEVHTYPTDAVWHIYDPVSKTERLVQGTKDCGYCIARVRHGRYCDIIASRASSDNSRWASNYADEQWYNHSRSRVVVRSHYASMANGGLVFMSAYNASSLSDSNFGSRLAFRGKIEISE</sequence>
<name>A0A8S5TB07_9CAUD</name>
<proteinExistence type="predicted"/>
<keyword evidence="1" id="KW-0175">Coiled coil</keyword>
<evidence type="ECO:0000313" key="2">
    <source>
        <dbReference type="EMBL" id="DAF60219.1"/>
    </source>
</evidence>
<dbReference type="EMBL" id="BK032784">
    <property type="protein sequence ID" value="DAF60219.1"/>
    <property type="molecule type" value="Genomic_DNA"/>
</dbReference>
<evidence type="ECO:0008006" key="3">
    <source>
        <dbReference type="Google" id="ProtNLM"/>
    </source>
</evidence>
<evidence type="ECO:0000256" key="1">
    <source>
        <dbReference type="SAM" id="Coils"/>
    </source>
</evidence>
<accession>A0A8S5TB07</accession>
<protein>
    <recommendedName>
        <fullName evidence="3">Tail fiber protein</fullName>
    </recommendedName>
</protein>
<feature type="coiled-coil region" evidence="1">
    <location>
        <begin position="149"/>
        <end position="176"/>
    </location>
</feature>